<keyword evidence="2" id="KW-1185">Reference proteome</keyword>
<evidence type="ECO:0000313" key="1">
    <source>
        <dbReference type="EMBL" id="SFU72502.1"/>
    </source>
</evidence>
<dbReference type="OrthoDB" id="8912432at2"/>
<sequence length="162" mass="18202">MLTAYAGWDSPDFVFLDFRYFLDGKQIAGDNRSFVKRVESRGYSGPGEESTRVGDTVYIKWRHKPTGTVHENTIDLRGRLPAPVKDGGALYFVLAHETVHIYLAGPAQHWENRKPIYGCSALHAASKASPSPDNSARAYYCARTVWKVFPEQKLINVPQMTP</sequence>
<dbReference type="Proteomes" id="UP000183656">
    <property type="component" value="Unassembled WGS sequence"/>
</dbReference>
<dbReference type="AlphaFoldDB" id="A0A1I7IHX6"/>
<evidence type="ECO:0000313" key="2">
    <source>
        <dbReference type="Proteomes" id="UP000183656"/>
    </source>
</evidence>
<name>A0A1I7IHX6_9BURK</name>
<dbReference type="EMBL" id="FPBX01000016">
    <property type="protein sequence ID" value="SFU72502.1"/>
    <property type="molecule type" value="Genomic_DNA"/>
</dbReference>
<reference evidence="1 2" key="1">
    <citation type="submission" date="2016-10" db="EMBL/GenBank/DDBJ databases">
        <authorList>
            <person name="de Groot N.N."/>
        </authorList>
    </citation>
    <scope>NUCLEOTIDE SEQUENCE [LARGE SCALE GENOMIC DNA]</scope>
    <source>
        <strain evidence="1 2">R-24608</strain>
    </source>
</reference>
<dbReference type="RefSeq" id="WP_074930202.1">
    <property type="nucleotide sequence ID" value="NZ_CYIG01000031.1"/>
</dbReference>
<protein>
    <submittedName>
        <fullName evidence="1">Uncharacterized protein</fullName>
    </submittedName>
</protein>
<gene>
    <name evidence="1" type="ORF">SAMN04489707_101688</name>
</gene>
<accession>A0A1I7IHX6</accession>
<proteinExistence type="predicted"/>
<organism evidence="1 2">
    <name type="scientific">Paenacidovorax caeni</name>
    <dbReference type="NCBI Taxonomy" id="343013"/>
    <lineage>
        <taxon>Bacteria</taxon>
        <taxon>Pseudomonadati</taxon>
        <taxon>Pseudomonadota</taxon>
        <taxon>Betaproteobacteria</taxon>
        <taxon>Burkholderiales</taxon>
        <taxon>Comamonadaceae</taxon>
        <taxon>Paenacidovorax</taxon>
    </lineage>
</organism>